<dbReference type="PANTHER" id="PTHR33362">
    <property type="entry name" value="SIALIC ACID TRAP TRANSPORTER PERMEASE PROTEIN SIAT-RELATED"/>
    <property type="match status" value="1"/>
</dbReference>
<feature type="transmembrane region" description="Helical" evidence="7">
    <location>
        <begin position="323"/>
        <end position="350"/>
    </location>
</feature>
<evidence type="ECO:0000313" key="9">
    <source>
        <dbReference type="EMBL" id="GGA93750.1"/>
    </source>
</evidence>
<keyword evidence="6 7" id="KW-0472">Membrane</keyword>
<comment type="subcellular location">
    <subcellularLocation>
        <location evidence="1 7">Cell inner membrane</location>
        <topology evidence="1 7">Multi-pass membrane protein</topology>
    </subcellularLocation>
</comment>
<feature type="transmembrane region" description="Helical" evidence="7">
    <location>
        <begin position="98"/>
        <end position="121"/>
    </location>
</feature>
<evidence type="ECO:0000313" key="10">
    <source>
        <dbReference type="Proteomes" id="UP000646478"/>
    </source>
</evidence>
<comment type="similarity">
    <text evidence="7">Belongs to the TRAP transporter large permease family.</text>
</comment>
<dbReference type="AlphaFoldDB" id="A0A916WFY3"/>
<keyword evidence="5 7" id="KW-1133">Transmembrane helix</keyword>
<name>A0A916WFY3_9HYPH</name>
<dbReference type="InterPro" id="IPR010656">
    <property type="entry name" value="DctM"/>
</dbReference>
<dbReference type="NCBIfam" id="TIGR00786">
    <property type="entry name" value="dctM"/>
    <property type="match status" value="1"/>
</dbReference>
<keyword evidence="7" id="KW-0813">Transport</keyword>
<evidence type="ECO:0000256" key="2">
    <source>
        <dbReference type="ARBA" id="ARBA00022475"/>
    </source>
</evidence>
<accession>A0A916WFY3</accession>
<reference evidence="9" key="1">
    <citation type="journal article" date="2014" name="Int. J. Syst. Evol. Microbiol.">
        <title>Complete genome sequence of Corynebacterium casei LMG S-19264T (=DSM 44701T), isolated from a smear-ripened cheese.</title>
        <authorList>
            <consortium name="US DOE Joint Genome Institute (JGI-PGF)"/>
            <person name="Walter F."/>
            <person name="Albersmeier A."/>
            <person name="Kalinowski J."/>
            <person name="Ruckert C."/>
        </authorList>
    </citation>
    <scope>NUCLEOTIDE SEQUENCE</scope>
    <source>
        <strain evidence="9">CGMCC 1.15082</strain>
    </source>
</reference>
<dbReference type="PIRSF" id="PIRSF006066">
    <property type="entry name" value="HI0050"/>
    <property type="match status" value="1"/>
</dbReference>
<feature type="transmembrane region" description="Helical" evidence="7">
    <location>
        <begin position="142"/>
        <end position="165"/>
    </location>
</feature>
<evidence type="ECO:0000256" key="4">
    <source>
        <dbReference type="ARBA" id="ARBA00022692"/>
    </source>
</evidence>
<dbReference type="GO" id="GO:0005886">
    <property type="term" value="C:plasma membrane"/>
    <property type="evidence" value="ECO:0007669"/>
    <property type="project" value="UniProtKB-SubCell"/>
</dbReference>
<feature type="transmembrane region" description="Helical" evidence="7">
    <location>
        <begin position="6"/>
        <end position="37"/>
    </location>
</feature>
<reference evidence="9" key="2">
    <citation type="submission" date="2020-09" db="EMBL/GenBank/DDBJ databases">
        <authorList>
            <person name="Sun Q."/>
            <person name="Zhou Y."/>
        </authorList>
    </citation>
    <scope>NUCLEOTIDE SEQUENCE</scope>
    <source>
        <strain evidence="9">CGMCC 1.15082</strain>
    </source>
</reference>
<dbReference type="PANTHER" id="PTHR33362:SF5">
    <property type="entry name" value="C4-DICARBOXYLATE TRAP TRANSPORTER LARGE PERMEASE PROTEIN DCTM"/>
    <property type="match status" value="1"/>
</dbReference>
<evidence type="ECO:0000256" key="7">
    <source>
        <dbReference type="RuleBase" id="RU369079"/>
    </source>
</evidence>
<keyword evidence="3 7" id="KW-0997">Cell inner membrane</keyword>
<dbReference type="Proteomes" id="UP000646478">
    <property type="component" value="Unassembled WGS sequence"/>
</dbReference>
<feature type="transmembrane region" description="Helical" evidence="7">
    <location>
        <begin position="58"/>
        <end position="78"/>
    </location>
</feature>
<feature type="transmembrane region" description="Helical" evidence="7">
    <location>
        <begin position="249"/>
        <end position="267"/>
    </location>
</feature>
<feature type="transmembrane region" description="Helical" evidence="7">
    <location>
        <begin position="224"/>
        <end position="243"/>
    </location>
</feature>
<organism evidence="9 10">
    <name type="scientific">Brucella endophytica</name>
    <dbReference type="NCBI Taxonomy" id="1963359"/>
    <lineage>
        <taxon>Bacteria</taxon>
        <taxon>Pseudomonadati</taxon>
        <taxon>Pseudomonadota</taxon>
        <taxon>Alphaproteobacteria</taxon>
        <taxon>Hyphomicrobiales</taxon>
        <taxon>Brucellaceae</taxon>
        <taxon>Brucella/Ochrobactrum group</taxon>
        <taxon>Brucella</taxon>
    </lineage>
</organism>
<evidence type="ECO:0000259" key="8">
    <source>
        <dbReference type="Pfam" id="PF06808"/>
    </source>
</evidence>
<dbReference type="GO" id="GO:0022857">
    <property type="term" value="F:transmembrane transporter activity"/>
    <property type="evidence" value="ECO:0007669"/>
    <property type="project" value="UniProtKB-UniRule"/>
</dbReference>
<gene>
    <name evidence="9" type="ORF">GCM10011491_22430</name>
</gene>
<keyword evidence="2" id="KW-1003">Cell membrane</keyword>
<feature type="transmembrane region" description="Helical" evidence="7">
    <location>
        <begin position="177"/>
        <end position="197"/>
    </location>
</feature>
<keyword evidence="4 7" id="KW-0812">Transmembrane</keyword>
<feature type="transmembrane region" description="Helical" evidence="7">
    <location>
        <begin position="279"/>
        <end position="303"/>
    </location>
</feature>
<dbReference type="Pfam" id="PF06808">
    <property type="entry name" value="DctM"/>
    <property type="match status" value="1"/>
</dbReference>
<dbReference type="EMBL" id="BMHH01000008">
    <property type="protein sequence ID" value="GGA93750.1"/>
    <property type="molecule type" value="Genomic_DNA"/>
</dbReference>
<comment type="function">
    <text evidence="7">Part of the tripartite ATP-independent periplasmic (TRAP) transport system.</text>
</comment>
<comment type="caution">
    <text evidence="9">The sequence shown here is derived from an EMBL/GenBank/DDBJ whole genome shotgun (WGS) entry which is preliminary data.</text>
</comment>
<evidence type="ECO:0000256" key="5">
    <source>
        <dbReference type="ARBA" id="ARBA00022989"/>
    </source>
</evidence>
<comment type="subunit">
    <text evidence="7">The complex comprises the extracytoplasmic solute receptor protein and the two transmembrane proteins.</text>
</comment>
<keyword evidence="10" id="KW-1185">Reference proteome</keyword>
<protein>
    <recommendedName>
        <fullName evidence="7">TRAP transporter large permease protein</fullName>
    </recommendedName>
</protein>
<feature type="domain" description="TRAP C4-dicarboxylate transport system permease DctM subunit" evidence="8">
    <location>
        <begin position="13"/>
        <end position="423"/>
    </location>
</feature>
<evidence type="ECO:0000256" key="6">
    <source>
        <dbReference type="ARBA" id="ARBA00023136"/>
    </source>
</evidence>
<proteinExistence type="inferred from homology"/>
<evidence type="ECO:0000256" key="3">
    <source>
        <dbReference type="ARBA" id="ARBA00022519"/>
    </source>
</evidence>
<dbReference type="InterPro" id="IPR004681">
    <property type="entry name" value="TRAP_DctM"/>
</dbReference>
<sequence length="438" mass="47129">MIAELAPVAIFLFVLFLLLGTGVWVGLALLGVAWFGMELFTNRPVGDAMMTIIWRSSSSWSLTALPLFIWMGEILFRTRLSEDMFKGLSPWMAKLPGGLLHTNVVGCTVFAAVSGSSAATLTTVGKMSIPELRRRNYPEKMVIGTLAGAATLGLMIPPSLTLIVYGVTINESITKLFIAGIVPGLVLAALFMGYVAIMAKLSKGYHPDPEPAMSLRQKLVNSRFLLPVMSLILVVIGSMYLGVATATEAAAFGVIGSLLLAAAQGSLNRKTLMESLMGATRTSAMIALILAGASFLSLSMGFTGLPRALAEWIASMELSRFELLMALLVFYIVIGCILDGISAVVLTIAVVEPMIRQAGIDLIWFGIFIVVVVEMAQITPPIGFNLFVLQGMTGHEMNFIARAAFPMFLIMVLMVFILIAFPDLATWLPEHMRQGPAG</sequence>
<evidence type="ECO:0000256" key="1">
    <source>
        <dbReference type="ARBA" id="ARBA00004429"/>
    </source>
</evidence>
<dbReference type="RefSeq" id="WP_210311640.1">
    <property type="nucleotide sequence ID" value="NZ_BMHH01000008.1"/>
</dbReference>
<feature type="transmembrane region" description="Helical" evidence="7">
    <location>
        <begin position="399"/>
        <end position="421"/>
    </location>
</feature>
<feature type="transmembrane region" description="Helical" evidence="7">
    <location>
        <begin position="362"/>
        <end position="379"/>
    </location>
</feature>